<organism evidence="2 3">
    <name type="scientific">Diversispora eburnea</name>
    <dbReference type="NCBI Taxonomy" id="1213867"/>
    <lineage>
        <taxon>Eukaryota</taxon>
        <taxon>Fungi</taxon>
        <taxon>Fungi incertae sedis</taxon>
        <taxon>Mucoromycota</taxon>
        <taxon>Glomeromycotina</taxon>
        <taxon>Glomeromycetes</taxon>
        <taxon>Diversisporales</taxon>
        <taxon>Diversisporaceae</taxon>
        <taxon>Diversispora</taxon>
    </lineage>
</organism>
<keyword evidence="3" id="KW-1185">Reference proteome</keyword>
<comment type="caution">
    <text evidence="2">The sequence shown here is derived from an EMBL/GenBank/DDBJ whole genome shotgun (WGS) entry which is preliminary data.</text>
</comment>
<name>A0A9N9F9H6_9GLOM</name>
<keyword evidence="1" id="KW-0812">Transmembrane</keyword>
<keyword evidence="1" id="KW-0472">Membrane</keyword>
<evidence type="ECO:0000313" key="2">
    <source>
        <dbReference type="EMBL" id="CAG8518962.1"/>
    </source>
</evidence>
<dbReference type="EMBL" id="CAJVPK010000503">
    <property type="protein sequence ID" value="CAG8518962.1"/>
    <property type="molecule type" value="Genomic_DNA"/>
</dbReference>
<sequence length="83" mass="9517">MSLKFNEQNIVTFSCPSSSSTLPSNYVQQNKQLSYSYKFSDFIGRFFSISLINFLALTATNDVLILVVVRARKFIKLIKRISQ</sequence>
<dbReference type="Proteomes" id="UP000789706">
    <property type="component" value="Unassembled WGS sequence"/>
</dbReference>
<feature type="transmembrane region" description="Helical" evidence="1">
    <location>
        <begin position="46"/>
        <end position="69"/>
    </location>
</feature>
<gene>
    <name evidence="2" type="ORF">DEBURN_LOCUS5560</name>
</gene>
<proteinExistence type="predicted"/>
<reference evidence="2" key="1">
    <citation type="submission" date="2021-06" db="EMBL/GenBank/DDBJ databases">
        <authorList>
            <person name="Kallberg Y."/>
            <person name="Tangrot J."/>
            <person name="Rosling A."/>
        </authorList>
    </citation>
    <scope>NUCLEOTIDE SEQUENCE</scope>
    <source>
        <strain evidence="2">AZ414A</strain>
    </source>
</reference>
<accession>A0A9N9F9H6</accession>
<protein>
    <submittedName>
        <fullName evidence="2">11519_t:CDS:1</fullName>
    </submittedName>
</protein>
<dbReference type="AlphaFoldDB" id="A0A9N9F9H6"/>
<evidence type="ECO:0000256" key="1">
    <source>
        <dbReference type="SAM" id="Phobius"/>
    </source>
</evidence>
<keyword evidence="1" id="KW-1133">Transmembrane helix</keyword>
<dbReference type="OrthoDB" id="10347199at2759"/>
<evidence type="ECO:0000313" key="3">
    <source>
        <dbReference type="Proteomes" id="UP000789706"/>
    </source>
</evidence>